<evidence type="ECO:0000313" key="4">
    <source>
        <dbReference type="Proteomes" id="UP001444625"/>
    </source>
</evidence>
<dbReference type="RefSeq" id="WP_345823445.1">
    <property type="nucleotide sequence ID" value="NZ_JBDIML010000001.1"/>
</dbReference>
<feature type="region of interest" description="Disordered" evidence="1">
    <location>
        <begin position="62"/>
        <end position="128"/>
    </location>
</feature>
<feature type="compositionally biased region" description="Basic and acidic residues" evidence="1">
    <location>
        <begin position="91"/>
        <end position="101"/>
    </location>
</feature>
<keyword evidence="2" id="KW-0812">Transmembrane</keyword>
<proteinExistence type="predicted"/>
<sequence length="192" mass="21282">MKQPIRAFAVGLFTAAVVMLIVNYFTESSDIDLSEMPVEDVVNEMKEKGYRVLTESEYISMSMNGTEEGTEKPAEDTENQEADNTEEDSTATEKETEKTETEQTETEENTSENATKEESQTEETAKSYTLTIESGMPSSAISDELEANGIIDDAAAFIAYLEDEGYALRIQLGDFTVSSDMSYYEIAEALTK</sequence>
<feature type="transmembrane region" description="Helical" evidence="2">
    <location>
        <begin position="7"/>
        <end position="26"/>
    </location>
</feature>
<dbReference type="EMBL" id="JBDIML010000001">
    <property type="protein sequence ID" value="MEN2765978.1"/>
    <property type="molecule type" value="Genomic_DNA"/>
</dbReference>
<gene>
    <name evidence="3" type="ORF">ABC228_02175</name>
</gene>
<keyword evidence="2" id="KW-1133">Transmembrane helix</keyword>
<organism evidence="3 4">
    <name type="scientific">Ornithinibacillus xuwenensis</name>
    <dbReference type="NCBI Taxonomy" id="3144668"/>
    <lineage>
        <taxon>Bacteria</taxon>
        <taxon>Bacillati</taxon>
        <taxon>Bacillota</taxon>
        <taxon>Bacilli</taxon>
        <taxon>Bacillales</taxon>
        <taxon>Bacillaceae</taxon>
        <taxon>Ornithinibacillus</taxon>
    </lineage>
</organism>
<keyword evidence="2" id="KW-0472">Membrane</keyword>
<reference evidence="3 4" key="1">
    <citation type="submission" date="2024-05" db="EMBL/GenBank/DDBJ databases">
        <authorList>
            <person name="Haq I."/>
            <person name="Ullah Z."/>
            <person name="Ahmad R."/>
            <person name="Li M."/>
            <person name="Tong Y."/>
        </authorList>
    </citation>
    <scope>NUCLEOTIDE SEQUENCE [LARGE SCALE GENOMIC DNA]</scope>
    <source>
        <strain evidence="3 4">16A2E</strain>
    </source>
</reference>
<dbReference type="Gene3D" id="3.30.1490.480">
    <property type="entry name" value="Endolytic murein transglycosylase"/>
    <property type="match status" value="1"/>
</dbReference>
<dbReference type="Proteomes" id="UP001444625">
    <property type="component" value="Unassembled WGS sequence"/>
</dbReference>
<evidence type="ECO:0000256" key="2">
    <source>
        <dbReference type="SAM" id="Phobius"/>
    </source>
</evidence>
<feature type="compositionally biased region" description="Acidic residues" evidence="1">
    <location>
        <begin position="76"/>
        <end position="90"/>
    </location>
</feature>
<evidence type="ECO:0000313" key="3">
    <source>
        <dbReference type="EMBL" id="MEN2765978.1"/>
    </source>
</evidence>
<comment type="caution">
    <text evidence="3">The sequence shown here is derived from an EMBL/GenBank/DDBJ whole genome shotgun (WGS) entry which is preliminary data.</text>
</comment>
<evidence type="ECO:0000256" key="1">
    <source>
        <dbReference type="SAM" id="MobiDB-lite"/>
    </source>
</evidence>
<evidence type="ECO:0008006" key="5">
    <source>
        <dbReference type="Google" id="ProtNLM"/>
    </source>
</evidence>
<accession>A0ABU9XEL6</accession>
<protein>
    <recommendedName>
        <fullName evidence="5">YceG-like family protein</fullName>
    </recommendedName>
</protein>
<keyword evidence="4" id="KW-1185">Reference proteome</keyword>
<name>A0ABU9XEL6_9BACI</name>
<feature type="compositionally biased region" description="Basic and acidic residues" evidence="1">
    <location>
        <begin position="114"/>
        <end position="125"/>
    </location>
</feature>